<evidence type="ECO:0000256" key="3">
    <source>
        <dbReference type="ARBA" id="ARBA00022729"/>
    </source>
</evidence>
<dbReference type="OrthoDB" id="9769685at2"/>
<dbReference type="SUPFAM" id="SSF53850">
    <property type="entry name" value="Periplasmic binding protein-like II"/>
    <property type="match status" value="1"/>
</dbReference>
<dbReference type="PANTHER" id="PTHR30061">
    <property type="entry name" value="MALTOSE-BINDING PERIPLASMIC PROTEIN"/>
    <property type="match status" value="1"/>
</dbReference>
<keyword evidence="5" id="KW-1185">Reference proteome</keyword>
<comment type="caution">
    <text evidence="4">The sequence shown here is derived from an EMBL/GenBank/DDBJ whole genome shotgun (WGS) entry which is preliminary data.</text>
</comment>
<keyword evidence="3" id="KW-0732">Signal</keyword>
<dbReference type="AlphaFoldDB" id="A0A399EJR8"/>
<protein>
    <submittedName>
        <fullName evidence="4">Putative arabinose-binding protein</fullName>
    </submittedName>
</protein>
<proteinExistence type="inferred from homology"/>
<evidence type="ECO:0000256" key="1">
    <source>
        <dbReference type="ARBA" id="ARBA00008520"/>
    </source>
</evidence>
<dbReference type="PANTHER" id="PTHR30061:SF50">
    <property type="entry name" value="MALTOSE_MALTODEXTRIN-BINDING PERIPLASMIC PROTEIN"/>
    <property type="match status" value="1"/>
</dbReference>
<name>A0A399EJR8_9DEIN</name>
<organism evidence="4 5">
    <name type="scientific">Calidithermus terrae</name>
    <dbReference type="NCBI Taxonomy" id="1408545"/>
    <lineage>
        <taxon>Bacteria</taxon>
        <taxon>Thermotogati</taxon>
        <taxon>Deinococcota</taxon>
        <taxon>Deinococci</taxon>
        <taxon>Thermales</taxon>
        <taxon>Thermaceae</taxon>
        <taxon>Calidithermus</taxon>
    </lineage>
</organism>
<dbReference type="GO" id="GO:0042956">
    <property type="term" value="P:maltodextrin transmembrane transport"/>
    <property type="evidence" value="ECO:0007669"/>
    <property type="project" value="TreeGrafter"/>
</dbReference>
<dbReference type="Proteomes" id="UP000265715">
    <property type="component" value="Unassembled WGS sequence"/>
</dbReference>
<evidence type="ECO:0000313" key="4">
    <source>
        <dbReference type="EMBL" id="RIH82592.1"/>
    </source>
</evidence>
<dbReference type="GO" id="GO:0055052">
    <property type="term" value="C:ATP-binding cassette (ABC) transporter complex, substrate-binding subunit-containing"/>
    <property type="evidence" value="ECO:0007669"/>
    <property type="project" value="TreeGrafter"/>
</dbReference>
<evidence type="ECO:0000256" key="2">
    <source>
        <dbReference type="ARBA" id="ARBA00022448"/>
    </source>
</evidence>
<dbReference type="Pfam" id="PF01547">
    <property type="entry name" value="SBP_bac_1"/>
    <property type="match status" value="1"/>
</dbReference>
<reference evidence="4 5" key="1">
    <citation type="submission" date="2018-08" db="EMBL/GenBank/DDBJ databases">
        <title>Meiothermus terrae DSM 26712 genome sequencing project.</title>
        <authorList>
            <person name="Da Costa M.S."/>
            <person name="Albuquerque L."/>
            <person name="Raposo P."/>
            <person name="Froufe H.J.C."/>
            <person name="Barroso C.S."/>
            <person name="Egas C."/>
        </authorList>
    </citation>
    <scope>NUCLEOTIDE SEQUENCE [LARGE SCALE GENOMIC DNA]</scope>
    <source>
        <strain evidence="4 5">DSM 26712</strain>
    </source>
</reference>
<gene>
    <name evidence="4" type="primary">araN_2</name>
    <name evidence="4" type="ORF">Mterra_02600</name>
</gene>
<accession>A0A399EJR8</accession>
<dbReference type="RefSeq" id="WP_119315604.1">
    <property type="nucleotide sequence ID" value="NZ_QXDL01000115.1"/>
</dbReference>
<sequence>MVKKLLAAGVLGLGLLGLGGLAQQRTVEIEFWTYYLSPNFDNYIKGLIADFEKANPTVKVKWVDKQDTLERDLTAAIALGKAPDVVNLWQDSTFAAAQNGLLTPLTELTTQAALENAYYPNVLSIFTVEGKPYGYPWYGWVDQGVMMYNPELLAKAGVDPNAIKTTDDLLAASEKIKKATGAYGWLPPIKDPNGASFLGRFFLEGLSVYDAQGKANFNSAAHVALLQKYVDLMKADVIPQELLRKEAFQLTNELYSQGKVAIMIGGPQSLNRVKESNPDLYKKTKVVAAPLGAAKLQTGGAMDLVIPKASTKKREAALFASFVTNRANQVKFANVVPIVSTARGSENDPNLRPKDPADPIEVAKGMVSGSGRFINPGFKPPKNTDDIFKNFNDNIEAAFLGRKSAKQALDDAVAFWNANAK</sequence>
<dbReference type="GO" id="GO:0015768">
    <property type="term" value="P:maltose transport"/>
    <property type="evidence" value="ECO:0007669"/>
    <property type="project" value="TreeGrafter"/>
</dbReference>
<dbReference type="InterPro" id="IPR006059">
    <property type="entry name" value="SBP"/>
</dbReference>
<dbReference type="Gene3D" id="3.40.190.10">
    <property type="entry name" value="Periplasmic binding protein-like II"/>
    <property type="match status" value="1"/>
</dbReference>
<dbReference type="CDD" id="cd13585">
    <property type="entry name" value="PBP2_TMBP_like"/>
    <property type="match status" value="1"/>
</dbReference>
<dbReference type="GO" id="GO:1901982">
    <property type="term" value="F:maltose binding"/>
    <property type="evidence" value="ECO:0007669"/>
    <property type="project" value="TreeGrafter"/>
</dbReference>
<keyword evidence="2" id="KW-0813">Transport</keyword>
<evidence type="ECO:0000313" key="5">
    <source>
        <dbReference type="Proteomes" id="UP000265715"/>
    </source>
</evidence>
<comment type="similarity">
    <text evidence="1">Belongs to the bacterial solute-binding protein 1 family.</text>
</comment>
<dbReference type="EMBL" id="QXDL01000115">
    <property type="protein sequence ID" value="RIH82592.1"/>
    <property type="molecule type" value="Genomic_DNA"/>
</dbReference>